<comment type="caution">
    <text evidence="1">The sequence shown here is derived from an EMBL/GenBank/DDBJ whole genome shotgun (WGS) entry which is preliminary data.</text>
</comment>
<reference evidence="1 2" key="1">
    <citation type="submission" date="2020-01" db="EMBL/GenBank/DDBJ databases">
        <title>Paenibacillus soybeanensis sp. nov. isolated from the nodules of soybean (Glycine max(L.) Merr).</title>
        <authorList>
            <person name="Wang H."/>
        </authorList>
    </citation>
    <scope>NUCLEOTIDE SEQUENCE [LARGE SCALE GENOMIC DNA]</scope>
    <source>
        <strain evidence="1 2">DSM 23054</strain>
    </source>
</reference>
<organism evidence="1 2">
    <name type="scientific">Paenibacillus sacheonensis</name>
    <dbReference type="NCBI Taxonomy" id="742054"/>
    <lineage>
        <taxon>Bacteria</taxon>
        <taxon>Bacillati</taxon>
        <taxon>Bacillota</taxon>
        <taxon>Bacilli</taxon>
        <taxon>Bacillales</taxon>
        <taxon>Paenibacillaceae</taxon>
        <taxon>Paenibacillus</taxon>
    </lineage>
</organism>
<proteinExistence type="predicted"/>
<protein>
    <submittedName>
        <fullName evidence="1">Uncharacterized protein</fullName>
    </submittedName>
</protein>
<dbReference type="RefSeq" id="WP_161698650.1">
    <property type="nucleotide sequence ID" value="NZ_JAAAMU010000006.1"/>
</dbReference>
<dbReference type="EMBL" id="JAAAMU010000006">
    <property type="protein sequence ID" value="NBC70081.1"/>
    <property type="molecule type" value="Genomic_DNA"/>
</dbReference>
<evidence type="ECO:0000313" key="2">
    <source>
        <dbReference type="Proteomes" id="UP000558113"/>
    </source>
</evidence>
<name>A0A7X5BZ42_9BACL</name>
<dbReference type="Proteomes" id="UP000558113">
    <property type="component" value="Unassembled WGS sequence"/>
</dbReference>
<accession>A0A7X5BZ42</accession>
<sequence>MFIRSQDGTAIYFTKSLTIAETSSGRWAILADGNEVGRFSNRTVAIREMDKIYKYIDEKGYSVYDLENSSYE</sequence>
<gene>
    <name evidence="1" type="ORF">GT003_13875</name>
</gene>
<keyword evidence="2" id="KW-1185">Reference proteome</keyword>
<dbReference type="AlphaFoldDB" id="A0A7X5BZ42"/>
<evidence type="ECO:0000313" key="1">
    <source>
        <dbReference type="EMBL" id="NBC70081.1"/>
    </source>
</evidence>